<accession>A0A094WJE3</accession>
<dbReference type="STRING" id="1218173.BALCAV_0213105"/>
<evidence type="ECO:0000256" key="2">
    <source>
        <dbReference type="SAM" id="MobiDB-lite"/>
    </source>
</evidence>
<reference evidence="5 7" key="1">
    <citation type="journal article" date="2014" name="Genome Announc.">
        <title>Draft Genome Sequence of Bacillus alcalophilus AV1934, a Classic Alkaliphile Isolated from Human Feces in 1934.</title>
        <authorList>
            <person name="Attie O."/>
            <person name="Jayaprakash A."/>
            <person name="Shah H."/>
            <person name="Paulsen I.T."/>
            <person name="Morino M."/>
            <person name="Takahashi Y."/>
            <person name="Narumi I."/>
            <person name="Sachidanandam R."/>
            <person name="Satoh K."/>
            <person name="Ito M."/>
            <person name="Krulwich T.A."/>
        </authorList>
    </citation>
    <scope>NUCLEOTIDE SEQUENCE [LARGE SCALE GENOMIC DNA]</scope>
    <source>
        <strain evidence="5 7">AV1934</strain>
    </source>
</reference>
<feature type="region of interest" description="Disordered" evidence="2">
    <location>
        <begin position="27"/>
        <end position="50"/>
    </location>
</feature>
<evidence type="ECO:0000313" key="8">
    <source>
        <dbReference type="Proteomes" id="UP000297014"/>
    </source>
</evidence>
<organism evidence="5 7">
    <name type="scientific">Alkalihalobacillus alcalophilus ATCC 27647 = CGMCC 1.3604</name>
    <dbReference type="NCBI Taxonomy" id="1218173"/>
    <lineage>
        <taxon>Bacteria</taxon>
        <taxon>Bacillati</taxon>
        <taxon>Bacillota</taxon>
        <taxon>Bacilli</taxon>
        <taxon>Bacillales</taxon>
        <taxon>Bacillaceae</taxon>
        <taxon>Alkalihalobacillus</taxon>
    </lineage>
</organism>
<dbReference type="Proteomes" id="UP000297014">
    <property type="component" value="Unassembled WGS sequence"/>
</dbReference>
<feature type="chain" id="PRO_5038290315" description="DUF4352 domain-containing protein" evidence="3">
    <location>
        <begin position="20"/>
        <end position="204"/>
    </location>
</feature>
<keyword evidence="1 3" id="KW-0732">Signal</keyword>
<comment type="caution">
    <text evidence="5">The sequence shown here is derived from an EMBL/GenBank/DDBJ whole genome shotgun (WGS) entry which is preliminary data.</text>
</comment>
<feature type="signal peptide" evidence="3">
    <location>
        <begin position="1"/>
        <end position="19"/>
    </location>
</feature>
<dbReference type="Gene3D" id="2.60.40.1240">
    <property type="match status" value="1"/>
</dbReference>
<dbReference type="Pfam" id="PF11611">
    <property type="entry name" value="DUF4352"/>
    <property type="match status" value="1"/>
</dbReference>
<evidence type="ECO:0000259" key="4">
    <source>
        <dbReference type="Pfam" id="PF11611"/>
    </source>
</evidence>
<dbReference type="Proteomes" id="UP000002754">
    <property type="component" value="Unassembled WGS sequence"/>
</dbReference>
<evidence type="ECO:0000256" key="1">
    <source>
        <dbReference type="ARBA" id="ARBA00022729"/>
    </source>
</evidence>
<keyword evidence="7" id="KW-1185">Reference proteome</keyword>
<evidence type="ECO:0000313" key="5">
    <source>
        <dbReference type="EMBL" id="KGA96956.1"/>
    </source>
</evidence>
<dbReference type="RefSeq" id="WP_003324584.1">
    <property type="nucleotide sequence ID" value="NZ_ALPT02000041.1"/>
</dbReference>
<dbReference type="AlphaFoldDB" id="A0A094WJE3"/>
<name>A0A094WJE3_ALKAL</name>
<dbReference type="OrthoDB" id="2934367at2"/>
<dbReference type="EMBL" id="ALPT02000041">
    <property type="protein sequence ID" value="KGA96956.1"/>
    <property type="molecule type" value="Genomic_DNA"/>
</dbReference>
<evidence type="ECO:0000313" key="6">
    <source>
        <dbReference type="EMBL" id="THG89510.1"/>
    </source>
</evidence>
<dbReference type="InterPro" id="IPR029050">
    <property type="entry name" value="Immunoprotect_excell_Ig-like"/>
</dbReference>
<dbReference type="EMBL" id="JALP01000222">
    <property type="protein sequence ID" value="THG89510.1"/>
    <property type="molecule type" value="Genomic_DNA"/>
</dbReference>
<protein>
    <recommendedName>
        <fullName evidence="4">DUF4352 domain-containing protein</fullName>
    </recommendedName>
</protein>
<reference evidence="6 8" key="2">
    <citation type="submission" date="2014-01" db="EMBL/GenBank/DDBJ databases">
        <title>Draft genome sequencing of Bacillus alcalophilus CGMCC 1.3604.</title>
        <authorList>
            <person name="Yang J."/>
            <person name="Diao L."/>
            <person name="Yang S."/>
        </authorList>
    </citation>
    <scope>NUCLEOTIDE SEQUENCE [LARGE SCALE GENOMIC DNA]</scope>
    <source>
        <strain evidence="6 8">CGMCC 1.3604</strain>
    </source>
</reference>
<gene>
    <name evidence="6" type="ORF">AJ85_17295</name>
    <name evidence="5" type="ORF">BALCAV_0213105</name>
</gene>
<dbReference type="eggNOG" id="ENOG5032UFI">
    <property type="taxonomic scope" value="Bacteria"/>
</dbReference>
<evidence type="ECO:0000256" key="3">
    <source>
        <dbReference type="SAM" id="SignalP"/>
    </source>
</evidence>
<dbReference type="InterPro" id="IPR029051">
    <property type="entry name" value="DUF4352"/>
</dbReference>
<feature type="compositionally biased region" description="Acidic residues" evidence="2">
    <location>
        <begin position="38"/>
        <end position="50"/>
    </location>
</feature>
<proteinExistence type="predicted"/>
<dbReference type="PROSITE" id="PS51257">
    <property type="entry name" value="PROKAR_LIPOPROTEIN"/>
    <property type="match status" value="1"/>
</dbReference>
<feature type="domain" description="DUF4352" evidence="4">
    <location>
        <begin position="74"/>
        <end position="183"/>
    </location>
</feature>
<sequence>MKKLMRAVGITILAGSILAACNSDEGTGVPDEIRASDDQVDDNTEEEETGEAVFDQDFGDQLDLAIGDTARISSNTGEFEITIHSVELIDNEIDGEAPMFDHFIKAEVTITNIGESVLERESTISILEITDNLEASGTPDYSSQFESIEYLDGKIAPGDTVSVEALFDIYAGEEQYIRVNPGLIASDAVQNDVRWTFDLNEARN</sequence>
<evidence type="ECO:0000313" key="7">
    <source>
        <dbReference type="Proteomes" id="UP000002754"/>
    </source>
</evidence>